<dbReference type="EMBL" id="BMMF01000004">
    <property type="protein sequence ID" value="GGK29284.1"/>
    <property type="molecule type" value="Genomic_DNA"/>
</dbReference>
<evidence type="ECO:0000313" key="5">
    <source>
        <dbReference type="Proteomes" id="UP000600449"/>
    </source>
</evidence>
<dbReference type="Gene3D" id="3.40.50.720">
    <property type="entry name" value="NAD(P)-binding Rossmann-like Domain"/>
    <property type="match status" value="1"/>
</dbReference>
<feature type="domain" description="NAD-dependent epimerase/dehydratase" evidence="3">
    <location>
        <begin position="8"/>
        <end position="231"/>
    </location>
</feature>
<proteinExistence type="inferred from homology"/>
<evidence type="ECO:0000256" key="2">
    <source>
        <dbReference type="ARBA" id="ARBA00007637"/>
    </source>
</evidence>
<dbReference type="PANTHER" id="PTHR43000">
    <property type="entry name" value="DTDP-D-GLUCOSE 4,6-DEHYDRATASE-RELATED"/>
    <property type="match status" value="1"/>
</dbReference>
<organism evidence="4 5">
    <name type="scientific">Salinarimonas ramus</name>
    <dbReference type="NCBI Taxonomy" id="690164"/>
    <lineage>
        <taxon>Bacteria</taxon>
        <taxon>Pseudomonadati</taxon>
        <taxon>Pseudomonadota</taxon>
        <taxon>Alphaproteobacteria</taxon>
        <taxon>Hyphomicrobiales</taxon>
        <taxon>Salinarimonadaceae</taxon>
        <taxon>Salinarimonas</taxon>
    </lineage>
</organism>
<comment type="pathway">
    <text evidence="1">Bacterial outer membrane biogenesis; LPS O-antigen biosynthesis.</text>
</comment>
<dbReference type="SUPFAM" id="SSF51735">
    <property type="entry name" value="NAD(P)-binding Rossmann-fold domains"/>
    <property type="match status" value="1"/>
</dbReference>
<evidence type="ECO:0000256" key="1">
    <source>
        <dbReference type="ARBA" id="ARBA00005125"/>
    </source>
</evidence>
<reference evidence="4 5" key="1">
    <citation type="journal article" date="2014" name="Int. J. Syst. Evol. Microbiol.">
        <title>Complete genome sequence of Corynebacterium casei LMG S-19264T (=DSM 44701T), isolated from a smear-ripened cheese.</title>
        <authorList>
            <consortium name="US DOE Joint Genome Institute (JGI-PGF)"/>
            <person name="Walter F."/>
            <person name="Albersmeier A."/>
            <person name="Kalinowski J."/>
            <person name="Ruckert C."/>
        </authorList>
    </citation>
    <scope>NUCLEOTIDE SEQUENCE [LARGE SCALE GENOMIC DNA]</scope>
    <source>
        <strain evidence="4 5">CGMCC 1.9161</strain>
    </source>
</reference>
<dbReference type="RefSeq" id="WP_188911210.1">
    <property type="nucleotide sequence ID" value="NZ_BMMF01000004.1"/>
</dbReference>
<protein>
    <submittedName>
        <fullName evidence="4">CDP-4-dehydro-6-deoxy-D-gulose 4-reductase</fullName>
    </submittedName>
</protein>
<keyword evidence="5" id="KW-1185">Reference proteome</keyword>
<dbReference type="InterPro" id="IPR036291">
    <property type="entry name" value="NAD(P)-bd_dom_sf"/>
</dbReference>
<gene>
    <name evidence="4" type="ORF">GCM10011322_14590</name>
</gene>
<evidence type="ECO:0000259" key="3">
    <source>
        <dbReference type="Pfam" id="PF01370"/>
    </source>
</evidence>
<dbReference type="Proteomes" id="UP000600449">
    <property type="component" value="Unassembled WGS sequence"/>
</dbReference>
<dbReference type="InterPro" id="IPR001509">
    <property type="entry name" value="Epimerase_deHydtase"/>
</dbReference>
<name>A0A917V3C5_9HYPH</name>
<comment type="caution">
    <text evidence="4">The sequence shown here is derived from an EMBL/GenBank/DDBJ whole genome shotgun (WGS) entry which is preliminary data.</text>
</comment>
<sequence>MSARGTLLLTGATGFIGRPLAARLAARGWRVVGTTARAVPAEVPGIAAMERADLTDAASARALIARVRPNALVHAAWTTTPGRFWADPANLAWLEGGIALLDAFGAAGGERAVGLGTCAEYEAGAERLDEATTPLRPATLYGAAKAALFHAGTAAAMAHGVSFAWARVFTPYGADEPEGKLVGSVARALLAGRPVETTQGTQLRDFLHVEDVAEAIAALVDGGVEGPVNVGSGEAVSLRDVIARISALTGGGERVAFGARPRPPHDPDSMVAAVERLTREVGFRPAIPLDEGLARTIAALASRMRHEQTEPEEARP</sequence>
<accession>A0A917V3C5</accession>
<dbReference type="Gene3D" id="3.90.25.10">
    <property type="entry name" value="UDP-galactose 4-epimerase, domain 1"/>
    <property type="match status" value="1"/>
</dbReference>
<evidence type="ECO:0000313" key="4">
    <source>
        <dbReference type="EMBL" id="GGK29284.1"/>
    </source>
</evidence>
<dbReference type="AlphaFoldDB" id="A0A917V3C5"/>
<dbReference type="Pfam" id="PF01370">
    <property type="entry name" value="Epimerase"/>
    <property type="match status" value="1"/>
</dbReference>
<comment type="similarity">
    <text evidence="2">Belongs to the NAD(P)-dependent epimerase/dehydratase family.</text>
</comment>